<protein>
    <submittedName>
        <fullName evidence="1">Uncharacterized protein</fullName>
    </submittedName>
</protein>
<comment type="caution">
    <text evidence="1">The sequence shown here is derived from an EMBL/GenBank/DDBJ whole genome shotgun (WGS) entry which is preliminary data.</text>
</comment>
<evidence type="ECO:0000313" key="2">
    <source>
        <dbReference type="Proteomes" id="UP000805649"/>
    </source>
</evidence>
<reference evidence="1 2" key="1">
    <citation type="journal article" date="2020" name="Phytopathology">
        <title>Genome Sequence Resources of Colletotrichum truncatum, C. plurivorum, C. musicola, and C. sojae: Four Species Pathogenic to Soybean (Glycine max).</title>
        <authorList>
            <person name="Rogerio F."/>
            <person name="Boufleur T.R."/>
            <person name="Ciampi-Guillardi M."/>
            <person name="Sukno S.A."/>
            <person name="Thon M.R."/>
            <person name="Massola Junior N.S."/>
            <person name="Baroncelli R."/>
        </authorList>
    </citation>
    <scope>NUCLEOTIDE SEQUENCE [LARGE SCALE GENOMIC DNA]</scope>
    <source>
        <strain evidence="1 2">CMES1059</strain>
    </source>
</reference>
<gene>
    <name evidence="1" type="ORF">CTRU02_214780</name>
</gene>
<evidence type="ECO:0000313" key="1">
    <source>
        <dbReference type="EMBL" id="KAL0930705.1"/>
    </source>
</evidence>
<dbReference type="Proteomes" id="UP000805649">
    <property type="component" value="Unassembled WGS sequence"/>
</dbReference>
<sequence length="311" mass="33852">MPMQPFKLALSNNGSVTGLHSIPPKSTLSASPRPLIVGLHGGGYDSQYFDATEEHSAAVMSVSLNVPFISIDRPSYDGTSSILPVPEGSDFNQETGIWLHRYILPKLWSEYVIPNDCNSIVLLCHSLGVMGGVVAASLHAQDEQAAYPLGGLIASGMGQTQSLFMKDTPPSFESVDQNYARLPPSAKDSVMFKPNTVAPEVLAQTERLDAPMPIAEAAFFPQVWLPNWKQKWAAHVVVPVMFTLVDNDPFFEVNEAELEGCARAFNSSIRVDTSIAKGAPHCMELSYLSHGWYARSFGFALECAAELRFSA</sequence>
<keyword evidence="2" id="KW-1185">Reference proteome</keyword>
<organism evidence="1 2">
    <name type="scientific">Colletotrichum truncatum</name>
    <name type="common">Anthracnose fungus</name>
    <name type="synonym">Colletotrichum capsici</name>
    <dbReference type="NCBI Taxonomy" id="5467"/>
    <lineage>
        <taxon>Eukaryota</taxon>
        <taxon>Fungi</taxon>
        <taxon>Dikarya</taxon>
        <taxon>Ascomycota</taxon>
        <taxon>Pezizomycotina</taxon>
        <taxon>Sordariomycetes</taxon>
        <taxon>Hypocreomycetidae</taxon>
        <taxon>Glomerellales</taxon>
        <taxon>Glomerellaceae</taxon>
        <taxon>Colletotrichum</taxon>
        <taxon>Colletotrichum truncatum species complex</taxon>
    </lineage>
</organism>
<accession>A0ACC3YFP8</accession>
<proteinExistence type="predicted"/>
<dbReference type="EMBL" id="VUJX02000011">
    <property type="protein sequence ID" value="KAL0930705.1"/>
    <property type="molecule type" value="Genomic_DNA"/>
</dbReference>
<name>A0ACC3YFP8_COLTU</name>